<dbReference type="GeneID" id="87881450"/>
<dbReference type="RefSeq" id="XP_062721455.1">
    <property type="nucleotide sequence ID" value="XM_062862621.1"/>
</dbReference>
<dbReference type="InterPro" id="IPR011990">
    <property type="entry name" value="TPR-like_helical_dom_sf"/>
</dbReference>
<proteinExistence type="predicted"/>
<feature type="compositionally biased region" description="Basic and acidic residues" evidence="1">
    <location>
        <begin position="1367"/>
        <end position="1376"/>
    </location>
</feature>
<feature type="region of interest" description="Disordered" evidence="1">
    <location>
        <begin position="1339"/>
        <end position="1396"/>
    </location>
</feature>
<evidence type="ECO:0000313" key="2">
    <source>
        <dbReference type="EMBL" id="KAK3305675.1"/>
    </source>
</evidence>
<reference evidence="2" key="2">
    <citation type="submission" date="2023-06" db="EMBL/GenBank/DDBJ databases">
        <authorList>
            <consortium name="Lawrence Berkeley National Laboratory"/>
            <person name="Mondo S.J."/>
            <person name="Hensen N."/>
            <person name="Bonometti L."/>
            <person name="Westerberg I."/>
            <person name="Brannstrom I.O."/>
            <person name="Guillou S."/>
            <person name="Cros-Aarteil S."/>
            <person name="Calhoun S."/>
            <person name="Haridas S."/>
            <person name="Kuo A."/>
            <person name="Pangilinan J."/>
            <person name="Riley R."/>
            <person name="Labutti K."/>
            <person name="Andreopoulos B."/>
            <person name="Lipzen A."/>
            <person name="Chen C."/>
            <person name="Yanf M."/>
            <person name="Daum C."/>
            <person name="Ng V."/>
            <person name="Clum A."/>
            <person name="Steindorff A."/>
            <person name="Ohm R."/>
            <person name="Martin F."/>
            <person name="Silar P."/>
            <person name="Natvig D."/>
            <person name="Lalanne C."/>
            <person name="Gautier V."/>
            <person name="Ament-Velasquez S.L."/>
            <person name="Kruys A."/>
            <person name="Hutchinson M.I."/>
            <person name="Powell A.J."/>
            <person name="Barry K."/>
            <person name="Miller A.N."/>
            <person name="Grigoriev I.V."/>
            <person name="Debuchy R."/>
            <person name="Gladieux P."/>
            <person name="Thoren M.H."/>
            <person name="Johannesson H."/>
        </authorList>
    </citation>
    <scope>NUCLEOTIDE SEQUENCE</scope>
    <source>
        <strain evidence="2">CBS 333.67</strain>
    </source>
</reference>
<dbReference type="Proteomes" id="UP001273166">
    <property type="component" value="Unassembled WGS sequence"/>
</dbReference>
<dbReference type="EMBL" id="JAUDZG010000004">
    <property type="protein sequence ID" value="KAK3305675.1"/>
    <property type="molecule type" value="Genomic_DNA"/>
</dbReference>
<organism evidence="2 3">
    <name type="scientific">Chaetomium strumarium</name>
    <dbReference type="NCBI Taxonomy" id="1170767"/>
    <lineage>
        <taxon>Eukaryota</taxon>
        <taxon>Fungi</taxon>
        <taxon>Dikarya</taxon>
        <taxon>Ascomycota</taxon>
        <taxon>Pezizomycotina</taxon>
        <taxon>Sordariomycetes</taxon>
        <taxon>Sordariomycetidae</taxon>
        <taxon>Sordariales</taxon>
        <taxon>Chaetomiaceae</taxon>
        <taxon>Chaetomium</taxon>
    </lineage>
</organism>
<feature type="compositionally biased region" description="Basic and acidic residues" evidence="1">
    <location>
        <begin position="1386"/>
        <end position="1396"/>
    </location>
</feature>
<feature type="compositionally biased region" description="Polar residues" evidence="1">
    <location>
        <begin position="406"/>
        <end position="425"/>
    </location>
</feature>
<protein>
    <submittedName>
        <fullName evidence="2">Uncharacterized protein</fullName>
    </submittedName>
</protein>
<keyword evidence="3" id="KW-1185">Reference proteome</keyword>
<sequence length="1396" mass="156997">MATPEQPVVPSVVLPPAQRRQVNMPGFNSPFIQQRKRLRDVSKHPAAADGFLVEVFIVHDLRRRDDLQEKLERAVADICAVASRETGLESHRIHSYKIDTNRLRVSGGFDYEYGDFAARLHSTLAKATLRGTGGIGAPHIVFITYELGAWVVRNLLYETYGSDEDLDNPASLPLSLRPAKTIFLGAEEREQFQHQTYVTDRLRRMSEVEGAVEDQLLRRLSRKLRSVDSQFEKTLHNRRTALADNTWILPAPDLVTLATTIAKTANIREDGLGRVNSRARGLLDRLAFRNRHNVMPRIADTQAHDPPADAEEKAHDFSQKVLQYLSSTKNPEQGPSSLDNQLYIHRLRTLIRRTNDSIPSSIEDSGSGSTPAAVLHAVHNLRSTISNKNIEVEFGPVSAGAEPAGQLSTASGAATSPPVQRTESPQPKGDPASHGRRSSHVNMPQVQTDPAALTVMINDQMAPRNGYVPSLLRSDSWNPPESSFQNKHRHQRTKGSKAREDGLGPVDRIILKLNNTMADFYKPDSPGSDTAAFYRYCLALLKGLPANDNAVKALNYRFETRRALLDSRDGTYRDRMAKDHLTRLLKEIGNQPELVSVQREVKYHLAVVLTRLGEYKEALHSLTTMQQESWFQSTEQLLSSTEAIEPTRFDDPMIDVVINTNRVLALISGHHAQFKVASECIERAANQCSNFLLARHRGWGESQWLGLDSPPGTPAHIPPGPVLASTDPWALPSGTDLEYKKPANLALPQIPLSPSVLSIEIKLAQSTILMLQGLEAAALTIISPVLRRLETNARFGRQHILTLQAASLHSLILCRMGDPEAETTCNTTLEASMHYLGEDHPLVMEVLSTLADVLLGRSRLFEALDTVYYLRARAQKDLGSQHPQTMRYWFQTGEVNFSVGNYAKARSEFQALYMIASKRWGGETSPDPKEGWGRHPDLARCLARLAMVNCWLENVKDAEEQAYKALRWQLEIFLPRFEIGEEGLKPTLDRLVSQLECQEVGVEADSPHPHLLESLDVCSVVVERGNPADGGKLRDRALTVVWKGWASRYTDTHFETLWAKLQLAFSRLERYGPEHDEVAELFERICIDCEDSLGTNHGYTWWARLGRLFTSTIGDVEQERAKFRREASVIMNKQAELLGECHPIVVDSRWRLFVFKLFVYHDEDAHETGARLLELLRLREIRRERLMESLLFEERIATIYAVELADCERGLPIINDILEYCYEEPWEEESWGPFSLKICGLLARAASTAYEEFEKSSTDQNNDAALLAIHTFRKLAEELGKTYGGNVRIRIAGLIVLGRLLQQVVHARTEYDSSNWLSSKMDSAFEKWKHSLAMSEIDPEGLAGQEQVSPSSKAKGKGKSRGKRKGERKERNRTEREDSELALESIDSRDDSVGPW</sequence>
<dbReference type="Gene3D" id="1.25.40.10">
    <property type="entry name" value="Tetratricopeptide repeat domain"/>
    <property type="match status" value="1"/>
</dbReference>
<evidence type="ECO:0000256" key="1">
    <source>
        <dbReference type="SAM" id="MobiDB-lite"/>
    </source>
</evidence>
<feature type="region of interest" description="Disordered" evidence="1">
    <location>
        <begin position="399"/>
        <end position="445"/>
    </location>
</feature>
<name>A0AAJ0M1M1_9PEZI</name>
<feature type="compositionally biased region" description="Basic residues" evidence="1">
    <location>
        <begin position="1354"/>
        <end position="1366"/>
    </location>
</feature>
<feature type="compositionally biased region" description="Polar residues" evidence="1">
    <location>
        <begin position="473"/>
        <end position="485"/>
    </location>
</feature>
<dbReference type="SUPFAM" id="SSF48452">
    <property type="entry name" value="TPR-like"/>
    <property type="match status" value="1"/>
</dbReference>
<evidence type="ECO:0000313" key="3">
    <source>
        <dbReference type="Proteomes" id="UP001273166"/>
    </source>
</evidence>
<feature type="region of interest" description="Disordered" evidence="1">
    <location>
        <begin position="467"/>
        <end position="502"/>
    </location>
</feature>
<reference evidence="2" key="1">
    <citation type="journal article" date="2023" name="Mol. Phylogenet. Evol.">
        <title>Genome-scale phylogeny and comparative genomics of the fungal order Sordariales.</title>
        <authorList>
            <person name="Hensen N."/>
            <person name="Bonometti L."/>
            <person name="Westerberg I."/>
            <person name="Brannstrom I.O."/>
            <person name="Guillou S."/>
            <person name="Cros-Aarteil S."/>
            <person name="Calhoun S."/>
            <person name="Haridas S."/>
            <person name="Kuo A."/>
            <person name="Mondo S."/>
            <person name="Pangilinan J."/>
            <person name="Riley R."/>
            <person name="LaButti K."/>
            <person name="Andreopoulos B."/>
            <person name="Lipzen A."/>
            <person name="Chen C."/>
            <person name="Yan M."/>
            <person name="Daum C."/>
            <person name="Ng V."/>
            <person name="Clum A."/>
            <person name="Steindorff A."/>
            <person name="Ohm R.A."/>
            <person name="Martin F."/>
            <person name="Silar P."/>
            <person name="Natvig D.O."/>
            <person name="Lalanne C."/>
            <person name="Gautier V."/>
            <person name="Ament-Velasquez S.L."/>
            <person name="Kruys A."/>
            <person name="Hutchinson M.I."/>
            <person name="Powell A.J."/>
            <person name="Barry K."/>
            <person name="Miller A.N."/>
            <person name="Grigoriev I.V."/>
            <person name="Debuchy R."/>
            <person name="Gladieux P."/>
            <person name="Hiltunen Thoren M."/>
            <person name="Johannesson H."/>
        </authorList>
    </citation>
    <scope>NUCLEOTIDE SEQUENCE</scope>
    <source>
        <strain evidence="2">CBS 333.67</strain>
    </source>
</reference>
<gene>
    <name evidence="2" type="ORF">B0T15DRAFT_205154</name>
</gene>
<accession>A0AAJ0M1M1</accession>
<comment type="caution">
    <text evidence="2">The sequence shown here is derived from an EMBL/GenBank/DDBJ whole genome shotgun (WGS) entry which is preliminary data.</text>
</comment>
<feature type="compositionally biased region" description="Basic residues" evidence="1">
    <location>
        <begin position="486"/>
        <end position="496"/>
    </location>
</feature>